<dbReference type="Proteomes" id="UP001143910">
    <property type="component" value="Unassembled WGS sequence"/>
</dbReference>
<proteinExistence type="predicted"/>
<keyword evidence="2" id="KW-1185">Reference proteome</keyword>
<reference evidence="1" key="1">
    <citation type="submission" date="2022-08" db="EMBL/GenBank/DDBJ databases">
        <title>Genome Sequence of Lecanicillium fungicola.</title>
        <authorList>
            <person name="Buettner E."/>
        </authorList>
    </citation>
    <scope>NUCLEOTIDE SEQUENCE</scope>
    <source>
        <strain evidence="1">Babe33</strain>
    </source>
</reference>
<evidence type="ECO:0000313" key="2">
    <source>
        <dbReference type="Proteomes" id="UP001143910"/>
    </source>
</evidence>
<comment type="caution">
    <text evidence="1">The sequence shown here is derived from an EMBL/GenBank/DDBJ whole genome shotgun (WGS) entry which is preliminary data.</text>
</comment>
<sequence>MQFKEKNFGSILTSHEAARVRDEKDASAAELVGQGQAAERNGNTSIVELLGQNGAAYLDGDVGLVALLLGQGDDPDAIGSEYGDGLALHAAAQSSAIEI</sequence>
<gene>
    <name evidence="1" type="ORF">NQ176_g7737</name>
</gene>
<name>A0ACC1MXF9_9HYPO</name>
<dbReference type="EMBL" id="JANJQO010001359">
    <property type="protein sequence ID" value="KAJ2971342.1"/>
    <property type="molecule type" value="Genomic_DNA"/>
</dbReference>
<protein>
    <submittedName>
        <fullName evidence="1">Uncharacterized protein</fullName>
    </submittedName>
</protein>
<organism evidence="1 2">
    <name type="scientific">Zarea fungicola</name>
    <dbReference type="NCBI Taxonomy" id="93591"/>
    <lineage>
        <taxon>Eukaryota</taxon>
        <taxon>Fungi</taxon>
        <taxon>Dikarya</taxon>
        <taxon>Ascomycota</taxon>
        <taxon>Pezizomycotina</taxon>
        <taxon>Sordariomycetes</taxon>
        <taxon>Hypocreomycetidae</taxon>
        <taxon>Hypocreales</taxon>
        <taxon>Cordycipitaceae</taxon>
        <taxon>Zarea</taxon>
    </lineage>
</organism>
<evidence type="ECO:0000313" key="1">
    <source>
        <dbReference type="EMBL" id="KAJ2971342.1"/>
    </source>
</evidence>
<accession>A0ACC1MXF9</accession>